<dbReference type="InterPro" id="IPR051091">
    <property type="entry name" value="O-Glucosyltr/Glycosyltrsf_90"/>
</dbReference>
<dbReference type="Pfam" id="PF05686">
    <property type="entry name" value="Glyco_transf_90"/>
    <property type="match status" value="1"/>
</dbReference>
<keyword evidence="2" id="KW-0812">Transmembrane</keyword>
<evidence type="ECO:0000259" key="3">
    <source>
        <dbReference type="SMART" id="SM00672"/>
    </source>
</evidence>
<protein>
    <submittedName>
        <fullName evidence="5 6">Protein O-glucosyltransferase 1</fullName>
    </submittedName>
</protein>
<dbReference type="Proteomes" id="UP000504607">
    <property type="component" value="Chromosome 12"/>
</dbReference>
<organism evidence="4 6">
    <name type="scientific">Elaeis guineensis var. tenera</name>
    <name type="common">Oil palm</name>
    <dbReference type="NCBI Taxonomy" id="51953"/>
    <lineage>
        <taxon>Eukaryota</taxon>
        <taxon>Viridiplantae</taxon>
        <taxon>Streptophyta</taxon>
        <taxon>Embryophyta</taxon>
        <taxon>Tracheophyta</taxon>
        <taxon>Spermatophyta</taxon>
        <taxon>Magnoliopsida</taxon>
        <taxon>Liliopsida</taxon>
        <taxon>Arecaceae</taxon>
        <taxon>Arecoideae</taxon>
        <taxon>Cocoseae</taxon>
        <taxon>Elaeidinae</taxon>
        <taxon>Elaeis</taxon>
    </lineage>
</organism>
<keyword evidence="4" id="KW-1185">Reference proteome</keyword>
<dbReference type="SMART" id="SM00672">
    <property type="entry name" value="CAP10"/>
    <property type="match status" value="1"/>
</dbReference>
<dbReference type="AlphaFoldDB" id="A0A6J0PQ25"/>
<dbReference type="RefSeq" id="XP_019709741.1">
    <property type="nucleotide sequence ID" value="XM_019854182.2"/>
</dbReference>
<feature type="transmembrane region" description="Helical" evidence="2">
    <location>
        <begin position="37"/>
        <end position="56"/>
    </location>
</feature>
<evidence type="ECO:0000256" key="1">
    <source>
        <dbReference type="SAM" id="MobiDB-lite"/>
    </source>
</evidence>
<gene>
    <name evidence="5 6" type="primary">LOC109506482</name>
</gene>
<dbReference type="PANTHER" id="PTHR12203:SF105">
    <property type="entry name" value="OS08G0101800 PROTEIN"/>
    <property type="match status" value="1"/>
</dbReference>
<evidence type="ECO:0000313" key="5">
    <source>
        <dbReference type="RefSeq" id="XP_019709740.1"/>
    </source>
</evidence>
<keyword evidence="2" id="KW-1133">Transmembrane helix</keyword>
<proteinExistence type="predicted"/>
<evidence type="ECO:0000313" key="4">
    <source>
        <dbReference type="Proteomes" id="UP000504607"/>
    </source>
</evidence>
<feature type="compositionally biased region" description="Pro residues" evidence="1">
    <location>
        <begin position="111"/>
        <end position="123"/>
    </location>
</feature>
<dbReference type="RefSeq" id="XP_019709740.1">
    <property type="nucleotide sequence ID" value="XM_019854181.2"/>
</dbReference>
<name>A0A6J0PQ25_ELAGV</name>
<dbReference type="PANTHER" id="PTHR12203">
    <property type="entry name" value="KDEL LYS-ASP-GLU-LEU CONTAINING - RELATED"/>
    <property type="match status" value="1"/>
</dbReference>
<evidence type="ECO:0000256" key="2">
    <source>
        <dbReference type="SAM" id="Phobius"/>
    </source>
</evidence>
<reference evidence="5 6" key="1">
    <citation type="submission" date="2025-04" db="UniProtKB">
        <authorList>
            <consortium name="RefSeq"/>
        </authorList>
    </citation>
    <scope>IDENTIFICATION</scope>
</reference>
<dbReference type="InterPro" id="IPR006598">
    <property type="entry name" value="CAP10"/>
</dbReference>
<feature type="domain" description="Glycosyl transferase CAP10" evidence="3">
    <location>
        <begin position="198"/>
        <end position="442"/>
    </location>
</feature>
<keyword evidence="2" id="KW-0472">Membrane</keyword>
<sequence>MESCLHVFSSKTKEMFGPLHDKARSTTALIQSSTRGVIVVFVVLFLLVVLISVRFINNESLTAGVAAIASKTHQTFFGRSEPHRPAAAQAVHFACGLGNQVTTTPCRRRTPPSPPSPSSPLPSPSCPDYFRWIHEDLRPWSHTGITPDMVAGAQKFADFRLVILDGRVYMEKYRGAFQTRDVFTLWGILQLLSRYPGRIPDLELMFNCGDMPVVPYAGRRDSPPPPPLFRYCKDDSTADIVFPDWSFWGWPEINIKPWVTLSEELREANQRMSWMKREPYAYWKGNTGVCETRRQVMRCDGKEWNARIYQQDWVRTIKEGFKGSNLADQCKHRYKIFIEGRAWSVSEKYILACDSPTLYVKTRFHDFFSRGLIPGRHYWPIPERDKCRSIKFAVDWGNSHKQEAQAMGKEGSGFIEEQLKMDHVYDYMFHLLSEYAKLLTYKPSRPEKATELCSESMVCPAQGLVRTFMIESMVNYSTSVSNPCTMPPPFNPGEVKEILQTKANCMKEAEMWVQKGHVNLTSNNRLC</sequence>
<accession>A0A6J0PQ25</accession>
<evidence type="ECO:0000313" key="6">
    <source>
        <dbReference type="RefSeq" id="XP_019709741.1"/>
    </source>
</evidence>
<feature type="region of interest" description="Disordered" evidence="1">
    <location>
        <begin position="104"/>
        <end position="123"/>
    </location>
</feature>
<dbReference type="OrthoDB" id="202415at2759"/>